<reference evidence="1" key="3">
    <citation type="submission" date="2012-09" db="EMBL/GenBank/DDBJ databases">
        <authorList>
            <consortium name="VectorBase"/>
        </authorList>
    </citation>
    <scope>NUCLEOTIDE SEQUENCE</scope>
    <source>
        <strain evidence="1">Liverpool</strain>
    </source>
</reference>
<reference evidence="1" key="1">
    <citation type="submission" date="2005-10" db="EMBL/GenBank/DDBJ databases">
        <authorList>
            <person name="Loftus B.J."/>
            <person name="Nene V.M."/>
            <person name="Hannick L.I."/>
            <person name="Bidwell S."/>
            <person name="Haas B."/>
            <person name="Amedeo P."/>
            <person name="Orvis J."/>
            <person name="Wortman J.R."/>
            <person name="White O.R."/>
            <person name="Salzberg S."/>
            <person name="Shumway M."/>
            <person name="Koo H."/>
            <person name="Zhao Y."/>
            <person name="Holmes M."/>
            <person name="Miller J."/>
            <person name="Schatz M."/>
            <person name="Pop M."/>
            <person name="Pai G."/>
            <person name="Utterback T."/>
            <person name="Rogers Y.-H."/>
            <person name="Kravitz S."/>
            <person name="Fraser C.M."/>
        </authorList>
    </citation>
    <scope>NUCLEOTIDE SEQUENCE</scope>
    <source>
        <strain evidence="1">Liverpool</strain>
    </source>
</reference>
<sequence length="71" mass="8087">MPQCPLVIVVGPDLSKLNTFIVSFGDKTYSLPLLRNVPDHGIYVIYVIMDQSRHLRVSGRILLSRKNTFDQ</sequence>
<name>Q17ID9_AEDAE</name>
<dbReference type="Proteomes" id="UP000682892">
    <property type="component" value="Unassembled WGS sequence"/>
</dbReference>
<reference evidence="1" key="2">
    <citation type="journal article" date="2007" name="Science">
        <title>Genome sequence of Aedes aegypti, a major arbovirus vector.</title>
        <authorList>
            <person name="Nene V."/>
            <person name="Wortman J.R."/>
            <person name="Lawson D."/>
            <person name="Haas B."/>
            <person name="Kodira C."/>
            <person name="Tu Z.J."/>
            <person name="Loftus B."/>
            <person name="Xi Z."/>
            <person name="Megy K."/>
            <person name="Grabherr M."/>
            <person name="Ren Q."/>
            <person name="Zdobnov E.M."/>
            <person name="Lobo N.F."/>
            <person name="Campbell K.S."/>
            <person name="Brown S.E."/>
            <person name="Bonaldo M.F."/>
            <person name="Zhu J."/>
            <person name="Sinkins S.P."/>
            <person name="Hogenkamp D.G."/>
            <person name="Amedeo P."/>
            <person name="Arensburger P."/>
            <person name="Atkinson P.W."/>
            <person name="Bidwell S."/>
            <person name="Biedler J."/>
            <person name="Birney E."/>
            <person name="Bruggner R.V."/>
            <person name="Costas J."/>
            <person name="Coy M.R."/>
            <person name="Crabtree J."/>
            <person name="Crawford M."/>
            <person name="Debruyn B."/>
            <person name="Decaprio D."/>
            <person name="Eiglmeier K."/>
            <person name="Eisenstadt E."/>
            <person name="El-Dorry H."/>
            <person name="Gelbart W.M."/>
            <person name="Gomes S.L."/>
            <person name="Hammond M."/>
            <person name="Hannick L.I."/>
            <person name="Hogan J.R."/>
            <person name="Holmes M.H."/>
            <person name="Jaffe D."/>
            <person name="Johnston J.S."/>
            <person name="Kennedy R.C."/>
            <person name="Koo H."/>
            <person name="Kravitz S."/>
            <person name="Kriventseva E.V."/>
            <person name="Kulp D."/>
            <person name="Labutti K."/>
            <person name="Lee E."/>
            <person name="Li S."/>
            <person name="Lovin D.D."/>
            <person name="Mao C."/>
            <person name="Mauceli E."/>
            <person name="Menck C.F."/>
            <person name="Miller J.R."/>
            <person name="Montgomery P."/>
            <person name="Mori A."/>
            <person name="Nascimento A.L."/>
            <person name="Naveira H.F."/>
            <person name="Nusbaum C."/>
            <person name="O'leary S."/>
            <person name="Orvis J."/>
            <person name="Pertea M."/>
            <person name="Quesneville H."/>
            <person name="Reidenbach K.R."/>
            <person name="Rogers Y.H."/>
            <person name="Roth C.W."/>
            <person name="Schneider J.R."/>
            <person name="Schatz M."/>
            <person name="Shumway M."/>
            <person name="Stanke M."/>
            <person name="Stinson E.O."/>
            <person name="Tubio J.M."/>
            <person name="Vanzee J.P."/>
            <person name="Verjovski-Almeida S."/>
            <person name="Werner D."/>
            <person name="White O."/>
            <person name="Wyder S."/>
            <person name="Zeng Q."/>
            <person name="Zhao Q."/>
            <person name="Zhao Y."/>
            <person name="Hill C.A."/>
            <person name="Raikhel A.S."/>
            <person name="Soares M.B."/>
            <person name="Knudson D.L."/>
            <person name="Lee N.H."/>
            <person name="Galagan J."/>
            <person name="Salzberg S.L."/>
            <person name="Paulsen I.T."/>
            <person name="Dimopoulos G."/>
            <person name="Collins F.H."/>
            <person name="Birren B."/>
            <person name="Fraser-Liggett C.M."/>
            <person name="Severson D.W."/>
        </authorList>
    </citation>
    <scope>NUCLEOTIDE SEQUENCE [LARGE SCALE GENOMIC DNA]</scope>
    <source>
        <strain evidence="1">Liverpool</strain>
    </source>
</reference>
<protein>
    <submittedName>
        <fullName evidence="1">AAEL002379-PA</fullName>
    </submittedName>
</protein>
<evidence type="ECO:0000313" key="2">
    <source>
        <dbReference type="Proteomes" id="UP000682892"/>
    </source>
</evidence>
<evidence type="ECO:0000313" key="1">
    <source>
        <dbReference type="EMBL" id="EAT46438.1"/>
    </source>
</evidence>
<dbReference type="PaxDb" id="7159-AAEL002379-PA"/>
<dbReference type="EMBL" id="CH477240">
    <property type="protein sequence ID" value="EAT46438.1"/>
    <property type="molecule type" value="Genomic_DNA"/>
</dbReference>
<proteinExistence type="predicted"/>
<dbReference type="HOGENOM" id="CLU_2742097_0_0_1"/>
<dbReference type="AlphaFoldDB" id="Q17ID9"/>
<accession>Q17ID9</accession>
<organism evidence="1 2">
    <name type="scientific">Aedes aegypti</name>
    <name type="common">Yellowfever mosquito</name>
    <name type="synonym">Culex aegypti</name>
    <dbReference type="NCBI Taxonomy" id="7159"/>
    <lineage>
        <taxon>Eukaryota</taxon>
        <taxon>Metazoa</taxon>
        <taxon>Ecdysozoa</taxon>
        <taxon>Arthropoda</taxon>
        <taxon>Hexapoda</taxon>
        <taxon>Insecta</taxon>
        <taxon>Pterygota</taxon>
        <taxon>Neoptera</taxon>
        <taxon>Endopterygota</taxon>
        <taxon>Diptera</taxon>
        <taxon>Nematocera</taxon>
        <taxon>Culicoidea</taxon>
        <taxon>Culicidae</taxon>
        <taxon>Culicinae</taxon>
        <taxon>Aedini</taxon>
        <taxon>Aedes</taxon>
        <taxon>Stegomyia</taxon>
    </lineage>
</organism>
<gene>
    <name evidence="1" type="ORF">AaeL_AAEL002379</name>
</gene>